<evidence type="ECO:0000256" key="4">
    <source>
        <dbReference type="ARBA" id="ARBA00022741"/>
    </source>
</evidence>
<name>A0A141SF83_9RHOD</name>
<dbReference type="InterPro" id="IPR003593">
    <property type="entry name" value="AAA+_ATPase"/>
</dbReference>
<dbReference type="GO" id="GO:0005524">
    <property type="term" value="F:ATP binding"/>
    <property type="evidence" value="ECO:0007669"/>
    <property type="project" value="UniProtKB-KW"/>
</dbReference>
<comment type="subcellular location">
    <subcellularLocation>
        <location evidence="1">Plastid</location>
        <location evidence="1">Chloroplast</location>
    </subcellularLocation>
</comment>
<keyword evidence="5" id="KW-0067">ATP-binding</keyword>
<feature type="domain" description="AAA+ ATPase" evidence="8">
    <location>
        <begin position="258"/>
        <end position="393"/>
    </location>
</feature>
<keyword evidence="2" id="KW-0150">Chloroplast</keyword>
<gene>
    <name evidence="9" type="primary">ycf46</name>
    <name evidence="9" type="ORF">Ppul_115</name>
</gene>
<dbReference type="Gene3D" id="3.40.50.300">
    <property type="entry name" value="P-loop containing nucleotide triphosphate hydrolases"/>
    <property type="match status" value="1"/>
</dbReference>
<organism evidence="9">
    <name type="scientific">Pyropia pulchra</name>
    <dbReference type="NCBI Taxonomy" id="60925"/>
    <lineage>
        <taxon>Eukaryota</taxon>
        <taxon>Rhodophyta</taxon>
        <taxon>Bangiophyceae</taxon>
        <taxon>Bangiales</taxon>
        <taxon>Bangiaceae</taxon>
        <taxon>Pyropia</taxon>
    </lineage>
</organism>
<dbReference type="InterPro" id="IPR052381">
    <property type="entry name" value="AAA_domain_protein"/>
</dbReference>
<dbReference type="Pfam" id="PF00004">
    <property type="entry name" value="AAA"/>
    <property type="match status" value="1"/>
</dbReference>
<comment type="similarity">
    <text evidence="6">Belongs to the AAA ATPase family. Highly divergent.</text>
</comment>
<evidence type="ECO:0000256" key="6">
    <source>
        <dbReference type="ARBA" id="ARBA00038088"/>
    </source>
</evidence>
<reference evidence="9" key="1">
    <citation type="submission" date="2015-07" db="EMBL/GenBank/DDBJ databases">
        <title>Reconstructing the complex evolutionary history of mobile plasmids in red algal genomes.</title>
        <authorList>
            <person name="Lee J."/>
            <person name="Kim K.M."/>
            <person name="Yang E.C."/>
            <person name="Miller K.A."/>
            <person name="Boo S.M."/>
            <person name="Bhattacharya D."/>
            <person name="Yoon H.S."/>
        </authorList>
    </citation>
    <scope>NUCLEOTIDE SEQUENCE</scope>
</reference>
<protein>
    <recommendedName>
        <fullName evidence="7">Uncharacterized AAA domain-containing protein ycf46</fullName>
    </recommendedName>
</protein>
<dbReference type="RefSeq" id="YP_009244709.1">
    <property type="nucleotide sequence ID" value="NC_029861.1"/>
</dbReference>
<geneLocation type="plastid" evidence="9"/>
<accession>A0A141SF83</accession>
<dbReference type="PANTHER" id="PTHR42960:SF1">
    <property type="entry name" value="YCF46 PROTEIN"/>
    <property type="match status" value="1"/>
</dbReference>
<dbReference type="GeneID" id="27216327"/>
<evidence type="ECO:0000259" key="8">
    <source>
        <dbReference type="SMART" id="SM00382"/>
    </source>
</evidence>
<keyword evidence="3 9" id="KW-0934">Plastid</keyword>
<evidence type="ECO:0000256" key="1">
    <source>
        <dbReference type="ARBA" id="ARBA00004229"/>
    </source>
</evidence>
<dbReference type="GO" id="GO:0009507">
    <property type="term" value="C:chloroplast"/>
    <property type="evidence" value="ECO:0007669"/>
    <property type="project" value="UniProtKB-SubCell"/>
</dbReference>
<dbReference type="AlphaFoldDB" id="A0A141SF83"/>
<keyword evidence="4" id="KW-0547">Nucleotide-binding</keyword>
<dbReference type="InterPro" id="IPR027417">
    <property type="entry name" value="P-loop_NTPase"/>
</dbReference>
<dbReference type="GO" id="GO:0016887">
    <property type="term" value="F:ATP hydrolysis activity"/>
    <property type="evidence" value="ECO:0007669"/>
    <property type="project" value="InterPro"/>
</dbReference>
<dbReference type="InterPro" id="IPR003959">
    <property type="entry name" value="ATPase_AAA_core"/>
</dbReference>
<evidence type="ECO:0000256" key="3">
    <source>
        <dbReference type="ARBA" id="ARBA00022640"/>
    </source>
</evidence>
<dbReference type="SMART" id="SM00382">
    <property type="entry name" value="AAA"/>
    <property type="match status" value="1"/>
</dbReference>
<evidence type="ECO:0000256" key="2">
    <source>
        <dbReference type="ARBA" id="ARBA00022528"/>
    </source>
</evidence>
<sequence length="492" mass="56186">MNFTQDLRLLLKSRHPIIVINTREEDRLEYIIKNKIDSSNSQQVYCWDFVDGYTSNPNDNGYAKRNPLLALEFIENLDNDSLNLFILKDFDSFLNEIVLIRKLRNVARVIKGKSKHIIIISCKINIPFALSDIITVLNLPLPDLIEIKKEILRLSKAINLDLESELVNSMTKSCQGLSIDRIRKVVTKIIARYNQLDSRSLPIIIEEKRQIINQTRLLEFYPYSKLNRDIGGLDVLKQWLKKRSRSFSKQSLNYGIPSPKGLLLVGIQGTGKSLTAKAIANDWTLPLLRLDIGKLFGGLVGESESKMREMINISEGLSPCILWIDEIDKAFSGLYSQGDSGTSARVFGTFITWLSEKKAPVFVVATANRIQSLPSEMLRKGRFDEIFFLDLPNCQERETILKIHLSKVRPKSWQEYDIKQLSLLCNKFSGAEIEQAIIESMHTAFSEEREFNTEDIKIAIEQFIPLAFTDKEQVENLQAWAGEGRARNASLQ</sequence>
<evidence type="ECO:0000313" key="9">
    <source>
        <dbReference type="EMBL" id="AMK96951.1"/>
    </source>
</evidence>
<dbReference type="EMBL" id="KT266789">
    <property type="protein sequence ID" value="AMK96951.1"/>
    <property type="molecule type" value="Genomic_DNA"/>
</dbReference>
<dbReference type="PANTHER" id="PTHR42960">
    <property type="entry name" value="YCF46 PROTEIN"/>
    <property type="match status" value="1"/>
</dbReference>
<dbReference type="SUPFAM" id="SSF52540">
    <property type="entry name" value="P-loop containing nucleoside triphosphate hydrolases"/>
    <property type="match status" value="1"/>
</dbReference>
<evidence type="ECO:0000256" key="5">
    <source>
        <dbReference type="ARBA" id="ARBA00022840"/>
    </source>
</evidence>
<evidence type="ECO:0000256" key="7">
    <source>
        <dbReference type="ARBA" id="ARBA00040480"/>
    </source>
</evidence>
<dbReference type="CDD" id="cd19507">
    <property type="entry name" value="RecA-like_Ycf46-like"/>
    <property type="match status" value="1"/>
</dbReference>
<dbReference type="Gene3D" id="1.10.8.60">
    <property type="match status" value="1"/>
</dbReference>
<proteinExistence type="inferred from homology"/>